<keyword evidence="2" id="KW-1133">Transmembrane helix</keyword>
<feature type="region of interest" description="Disordered" evidence="1">
    <location>
        <begin position="271"/>
        <end position="294"/>
    </location>
</feature>
<protein>
    <recommendedName>
        <fullName evidence="5">Integral membrane protein</fullName>
    </recommendedName>
</protein>
<sequence length="294" mass="31034">MSRWAAAVVLPAEIAVVVCLLAGVRVPAAAVVAAEAAVLALLAAEAVLLARHYRSARSAGYGRGPALRRAAGQLLPVAVRRLLVYELRAMAGVARWVARRPHGVGPGDHGVGYARGQAPMIFLLLFASVVETVVLALVIPWPLVDAIVLVLDLYGVLFVLALHATCVTRPHVAGADGSLRVRYGALFDLRIPAGSITSVRHERRFAAGRLLETGEDGVLSLVVDSQTSVTVELSQPVTAVRPLGRRTPPVRVVRFHADDPRTAVAALRERLADGGARPPEIPPAPSVPRDSAVP</sequence>
<evidence type="ECO:0000313" key="4">
    <source>
        <dbReference type="Proteomes" id="UP000621266"/>
    </source>
</evidence>
<organism evidence="3 4">
    <name type="scientific">Streptomyces lycii</name>
    <dbReference type="NCBI Taxonomy" id="2654337"/>
    <lineage>
        <taxon>Bacteria</taxon>
        <taxon>Bacillati</taxon>
        <taxon>Actinomycetota</taxon>
        <taxon>Actinomycetes</taxon>
        <taxon>Kitasatosporales</taxon>
        <taxon>Streptomycetaceae</taxon>
        <taxon>Streptomyces</taxon>
    </lineage>
</organism>
<dbReference type="Proteomes" id="UP000621266">
    <property type="component" value="Unassembled WGS sequence"/>
</dbReference>
<keyword evidence="2" id="KW-0812">Transmembrane</keyword>
<reference evidence="3 4" key="1">
    <citation type="submission" date="2019-10" db="EMBL/GenBank/DDBJ databases">
        <title>Streptomyces tenebrisbrunneis sp.nov., an endogenous actinomycete isolated from of Lycium ruthenicum.</title>
        <authorList>
            <person name="Ma L."/>
        </authorList>
    </citation>
    <scope>NUCLEOTIDE SEQUENCE [LARGE SCALE GENOMIC DNA]</scope>
    <source>
        <strain evidence="3 4">TRM 66187</strain>
    </source>
</reference>
<name>A0ABQ7FDP7_9ACTN</name>
<evidence type="ECO:0000256" key="2">
    <source>
        <dbReference type="SAM" id="Phobius"/>
    </source>
</evidence>
<gene>
    <name evidence="3" type="ORF">GCU69_23540</name>
</gene>
<proteinExistence type="predicted"/>
<keyword evidence="4" id="KW-1185">Reference proteome</keyword>
<evidence type="ECO:0000256" key="1">
    <source>
        <dbReference type="SAM" id="MobiDB-lite"/>
    </source>
</evidence>
<evidence type="ECO:0008006" key="5">
    <source>
        <dbReference type="Google" id="ProtNLM"/>
    </source>
</evidence>
<feature type="transmembrane region" description="Helical" evidence="2">
    <location>
        <begin position="121"/>
        <end position="141"/>
    </location>
</feature>
<keyword evidence="2" id="KW-0472">Membrane</keyword>
<comment type="caution">
    <text evidence="3">The sequence shown here is derived from an EMBL/GenBank/DDBJ whole genome shotgun (WGS) entry which is preliminary data.</text>
</comment>
<accession>A0ABQ7FDP7</accession>
<dbReference type="RefSeq" id="WP_156207082.1">
    <property type="nucleotide sequence ID" value="NZ_WHPN01000352.1"/>
</dbReference>
<evidence type="ECO:0000313" key="3">
    <source>
        <dbReference type="EMBL" id="KAF4406712.1"/>
    </source>
</evidence>
<dbReference type="EMBL" id="WHPN01000352">
    <property type="protein sequence ID" value="KAF4406712.1"/>
    <property type="molecule type" value="Genomic_DNA"/>
</dbReference>
<feature type="transmembrane region" description="Helical" evidence="2">
    <location>
        <begin position="147"/>
        <end position="167"/>
    </location>
</feature>
<feature type="transmembrane region" description="Helical" evidence="2">
    <location>
        <begin position="29"/>
        <end position="50"/>
    </location>
</feature>